<dbReference type="AlphaFoldDB" id="A0A6T7SLW8"/>
<sequence length="316" mass="36136">MGNGGMWYLSEEEWAWAYRHTYQFSRSHKMSWHLFPSPNFAPGHIVKYNQPGQKISLDAAIKSLQNEDVEMQTSENFQNQNDQDLSKTRKFEVNARKKSTRRLQKLARHFGGMWSQGKGHLTRTNMTRQLFRELLRGGGDTKLGHESGSVQKDQINLNRFSGRTSETDMPQQFIRLGGVKIPLKSRRQQCSKAISNSGLYMDENSICLKCGRIVSTNMREKLYLCPSWQLTNKGSNVCYFVSETFTSPDAVGTDSEQVIQERDFLLIYSEIDPAISVKKVPTFSEYSEATPSMISELNEVCDASQMRRSVSRNISL</sequence>
<protein>
    <submittedName>
        <fullName evidence="1">Uncharacterized protein</fullName>
    </submittedName>
</protein>
<organism evidence="1">
    <name type="scientific">Hanusia phi</name>
    <dbReference type="NCBI Taxonomy" id="3032"/>
    <lineage>
        <taxon>Eukaryota</taxon>
        <taxon>Cryptophyceae</taxon>
        <taxon>Pyrenomonadales</taxon>
        <taxon>Geminigeraceae</taxon>
        <taxon>Hanusia</taxon>
    </lineage>
</organism>
<reference evidence="1" key="1">
    <citation type="submission" date="2021-01" db="EMBL/GenBank/DDBJ databases">
        <authorList>
            <person name="Corre E."/>
            <person name="Pelletier E."/>
            <person name="Niang G."/>
            <person name="Scheremetjew M."/>
            <person name="Finn R."/>
            <person name="Kale V."/>
            <person name="Holt S."/>
            <person name="Cochrane G."/>
            <person name="Meng A."/>
            <person name="Brown T."/>
            <person name="Cohen L."/>
        </authorList>
    </citation>
    <scope>NUCLEOTIDE SEQUENCE</scope>
    <source>
        <strain evidence="1">CCMP325</strain>
    </source>
</reference>
<dbReference type="EMBL" id="HBEO01027851">
    <property type="protein sequence ID" value="CAD8499564.1"/>
    <property type="molecule type" value="Transcribed_RNA"/>
</dbReference>
<name>A0A6T7SLW8_9CRYP</name>
<evidence type="ECO:0000313" key="2">
    <source>
        <dbReference type="EMBL" id="CAD8499564.1"/>
    </source>
</evidence>
<evidence type="ECO:0000313" key="1">
    <source>
        <dbReference type="EMBL" id="CAD8499558.1"/>
    </source>
</evidence>
<gene>
    <name evidence="1" type="ORF">HPHI1048_LOCUS18852</name>
    <name evidence="2" type="ORF">HPHI1048_LOCUS18856</name>
</gene>
<accession>A0A6T7SLW8</accession>
<proteinExistence type="predicted"/>
<dbReference type="EMBL" id="HBEO01027847">
    <property type="protein sequence ID" value="CAD8499558.1"/>
    <property type="molecule type" value="Transcribed_RNA"/>
</dbReference>